<protein>
    <recommendedName>
        <fullName evidence="4">Concanavalin A-like lectin/glucanase</fullName>
    </recommendedName>
</protein>
<evidence type="ECO:0000256" key="1">
    <source>
        <dbReference type="SAM" id="SignalP"/>
    </source>
</evidence>
<sequence>MRAALSLATLALLVRSSYGISWSLIFDNGNTWTQQKYIITVPPPPPPSVTTGPWYFWCGLQPQGGGVIQPVLGWKTSENTQVNQDPPFPEVWAINLWSLPWDYSSSNPTLQESAGIWVDQGARVASTIQWENGEWYQQSDVLSGAAAGQTVEMTTPASYFLSDGAGDDNTPMVVCESELDGDQVDQWDFTVTFTDVYIKAQTSDGVQTLCETATDHSDGSGYISFSGFQMVDDVTCYWSSITLTPPAQAGN</sequence>
<name>A0A165HFY0_9BASI</name>
<keyword evidence="1" id="KW-0732">Signal</keyword>
<evidence type="ECO:0008006" key="4">
    <source>
        <dbReference type="Google" id="ProtNLM"/>
    </source>
</evidence>
<dbReference type="EMBL" id="KV423942">
    <property type="protein sequence ID" value="KZT59248.1"/>
    <property type="molecule type" value="Genomic_DNA"/>
</dbReference>
<evidence type="ECO:0000313" key="2">
    <source>
        <dbReference type="EMBL" id="KZT59248.1"/>
    </source>
</evidence>
<dbReference type="Proteomes" id="UP000076842">
    <property type="component" value="Unassembled WGS sequence"/>
</dbReference>
<organism evidence="2 3">
    <name type="scientific">Calocera cornea HHB12733</name>
    <dbReference type="NCBI Taxonomy" id="1353952"/>
    <lineage>
        <taxon>Eukaryota</taxon>
        <taxon>Fungi</taxon>
        <taxon>Dikarya</taxon>
        <taxon>Basidiomycota</taxon>
        <taxon>Agaricomycotina</taxon>
        <taxon>Dacrymycetes</taxon>
        <taxon>Dacrymycetales</taxon>
        <taxon>Dacrymycetaceae</taxon>
        <taxon>Calocera</taxon>
    </lineage>
</organism>
<accession>A0A165HFY0</accession>
<dbReference type="AlphaFoldDB" id="A0A165HFY0"/>
<proteinExistence type="predicted"/>
<feature type="signal peptide" evidence="1">
    <location>
        <begin position="1"/>
        <end position="19"/>
    </location>
</feature>
<reference evidence="2 3" key="1">
    <citation type="journal article" date="2016" name="Mol. Biol. Evol.">
        <title>Comparative Genomics of Early-Diverging Mushroom-Forming Fungi Provides Insights into the Origins of Lignocellulose Decay Capabilities.</title>
        <authorList>
            <person name="Nagy L.G."/>
            <person name="Riley R."/>
            <person name="Tritt A."/>
            <person name="Adam C."/>
            <person name="Daum C."/>
            <person name="Floudas D."/>
            <person name="Sun H."/>
            <person name="Yadav J.S."/>
            <person name="Pangilinan J."/>
            <person name="Larsson K.H."/>
            <person name="Matsuura K."/>
            <person name="Barry K."/>
            <person name="Labutti K."/>
            <person name="Kuo R."/>
            <person name="Ohm R.A."/>
            <person name="Bhattacharya S.S."/>
            <person name="Shirouzu T."/>
            <person name="Yoshinaga Y."/>
            <person name="Martin F.M."/>
            <person name="Grigoriev I.V."/>
            <person name="Hibbett D.S."/>
        </authorList>
    </citation>
    <scope>NUCLEOTIDE SEQUENCE [LARGE SCALE GENOMIC DNA]</scope>
    <source>
        <strain evidence="2 3">HHB12733</strain>
    </source>
</reference>
<dbReference type="OrthoDB" id="3344469at2759"/>
<gene>
    <name evidence="2" type="ORF">CALCODRAFT_554299</name>
</gene>
<evidence type="ECO:0000313" key="3">
    <source>
        <dbReference type="Proteomes" id="UP000076842"/>
    </source>
</evidence>
<dbReference type="InParanoid" id="A0A165HFY0"/>
<feature type="chain" id="PRO_5007858674" description="Concanavalin A-like lectin/glucanase" evidence="1">
    <location>
        <begin position="20"/>
        <end position="251"/>
    </location>
</feature>
<keyword evidence="3" id="KW-1185">Reference proteome</keyword>